<dbReference type="OrthoDB" id="5297723at2"/>
<dbReference type="EMBL" id="SPUM01000100">
    <property type="protein sequence ID" value="TFW31151.1"/>
    <property type="molecule type" value="Genomic_DNA"/>
</dbReference>
<organism evidence="1 2">
    <name type="scientific">Massilia horti</name>
    <dbReference type="NCBI Taxonomy" id="2562153"/>
    <lineage>
        <taxon>Bacteria</taxon>
        <taxon>Pseudomonadati</taxon>
        <taxon>Pseudomonadota</taxon>
        <taxon>Betaproteobacteria</taxon>
        <taxon>Burkholderiales</taxon>
        <taxon>Oxalobacteraceae</taxon>
        <taxon>Telluria group</taxon>
        <taxon>Massilia</taxon>
    </lineage>
</organism>
<dbReference type="AlphaFoldDB" id="A0A4Y9SXI6"/>
<name>A0A4Y9SXI6_9BURK</name>
<comment type="caution">
    <text evidence="1">The sequence shown here is derived from an EMBL/GenBank/DDBJ whole genome shotgun (WGS) entry which is preliminary data.</text>
</comment>
<gene>
    <name evidence="1" type="ORF">E4O92_14485</name>
</gene>
<evidence type="ECO:0000313" key="1">
    <source>
        <dbReference type="EMBL" id="TFW31151.1"/>
    </source>
</evidence>
<accession>A0A4Y9SXI6</accession>
<keyword evidence="2" id="KW-1185">Reference proteome</keyword>
<sequence>MLLAGCVNQSASYYIDGNEHALSLRAQQDTFWSKQVTLRLMVSRLPDCQRQLVLGKAPLSDVEVELFASGEQVYTLRTTEQVWQVDTQGCTQIDPPQGELGQQLGMFRLDGKKNLVFEQAAANAAAK</sequence>
<protein>
    <submittedName>
        <fullName evidence="1">Uncharacterized protein</fullName>
    </submittedName>
</protein>
<proteinExistence type="predicted"/>
<reference evidence="1 2" key="1">
    <citation type="submission" date="2019-03" db="EMBL/GenBank/DDBJ databases">
        <title>Draft genome of Massilia hortus sp. nov., a novel bacterial species of the Oxalobacteraceae family.</title>
        <authorList>
            <person name="Peta V."/>
            <person name="Raths R."/>
            <person name="Bucking H."/>
        </authorList>
    </citation>
    <scope>NUCLEOTIDE SEQUENCE [LARGE SCALE GENOMIC DNA]</scope>
    <source>
        <strain evidence="1 2">ONC3</strain>
    </source>
</reference>
<dbReference type="Proteomes" id="UP000297258">
    <property type="component" value="Unassembled WGS sequence"/>
</dbReference>
<evidence type="ECO:0000313" key="2">
    <source>
        <dbReference type="Proteomes" id="UP000297258"/>
    </source>
</evidence>